<evidence type="ECO:0000313" key="10">
    <source>
        <dbReference type="Proteomes" id="UP000007879"/>
    </source>
</evidence>
<name>A0AAN0I8D1_AMPQE</name>
<keyword evidence="1" id="KW-0341">Growth regulation</keyword>
<evidence type="ECO:0008006" key="11">
    <source>
        <dbReference type="Google" id="ProtNLM"/>
    </source>
</evidence>
<evidence type="ECO:0000256" key="1">
    <source>
        <dbReference type="ARBA" id="ARBA00022604"/>
    </source>
</evidence>
<feature type="domain" description="SH2" evidence="7">
    <location>
        <begin position="235"/>
        <end position="344"/>
    </location>
</feature>
<dbReference type="GO" id="GO:0035556">
    <property type="term" value="P:intracellular signal transduction"/>
    <property type="evidence" value="ECO:0007669"/>
    <property type="project" value="InterPro"/>
</dbReference>
<keyword evidence="2" id="KW-0734">Signal transduction inhibitor</keyword>
<keyword evidence="4 5" id="KW-0727">SH2 domain</keyword>
<dbReference type="PANTHER" id="PTHR10155">
    <property type="entry name" value="PHOSPHATIDYLINOSITOL 3-KINASE REGULATORY SUBUNIT"/>
    <property type="match status" value="1"/>
</dbReference>
<feature type="region of interest" description="Disordered" evidence="6">
    <location>
        <begin position="172"/>
        <end position="205"/>
    </location>
</feature>
<dbReference type="PROSITE" id="PS50001">
    <property type="entry name" value="SH2"/>
    <property type="match status" value="1"/>
</dbReference>
<dbReference type="PANTHER" id="PTHR10155:SF32">
    <property type="entry name" value="LP02169P"/>
    <property type="match status" value="1"/>
</dbReference>
<reference evidence="10" key="1">
    <citation type="journal article" date="2010" name="Nature">
        <title>The Amphimedon queenslandica genome and the evolution of animal complexity.</title>
        <authorList>
            <person name="Srivastava M."/>
            <person name="Simakov O."/>
            <person name="Chapman J."/>
            <person name="Fahey B."/>
            <person name="Gauthier M.E."/>
            <person name="Mitros T."/>
            <person name="Richards G.S."/>
            <person name="Conaco C."/>
            <person name="Dacre M."/>
            <person name="Hellsten U."/>
            <person name="Larroux C."/>
            <person name="Putnam N.H."/>
            <person name="Stanke M."/>
            <person name="Adamska M."/>
            <person name="Darling A."/>
            <person name="Degnan S.M."/>
            <person name="Oakley T.H."/>
            <person name="Plachetzki D.C."/>
            <person name="Zhai Y."/>
            <person name="Adamski M."/>
            <person name="Calcino A."/>
            <person name="Cummins S.F."/>
            <person name="Goodstein D.M."/>
            <person name="Harris C."/>
            <person name="Jackson D.J."/>
            <person name="Leys S.P."/>
            <person name="Shu S."/>
            <person name="Woodcroft B.J."/>
            <person name="Vervoort M."/>
            <person name="Kosik K.S."/>
            <person name="Manning G."/>
            <person name="Degnan B.M."/>
            <person name="Rokhsar D.S."/>
        </authorList>
    </citation>
    <scope>NUCLEOTIDE SEQUENCE [LARGE SCALE GENOMIC DNA]</scope>
</reference>
<dbReference type="GO" id="GO:0005942">
    <property type="term" value="C:phosphatidylinositol 3-kinase complex"/>
    <property type="evidence" value="ECO:0007669"/>
    <property type="project" value="TreeGrafter"/>
</dbReference>
<dbReference type="Proteomes" id="UP000007879">
    <property type="component" value="Unassembled WGS sequence"/>
</dbReference>
<dbReference type="Gene3D" id="3.30.505.10">
    <property type="entry name" value="SH2 domain"/>
    <property type="match status" value="1"/>
</dbReference>
<feature type="domain" description="SOCS box" evidence="8">
    <location>
        <begin position="339"/>
        <end position="388"/>
    </location>
</feature>
<dbReference type="InterPro" id="IPR000980">
    <property type="entry name" value="SH2"/>
</dbReference>
<evidence type="ECO:0000256" key="4">
    <source>
        <dbReference type="ARBA" id="ARBA00022999"/>
    </source>
</evidence>
<dbReference type="SUPFAM" id="SSF158235">
    <property type="entry name" value="SOCS box-like"/>
    <property type="match status" value="1"/>
</dbReference>
<dbReference type="InterPro" id="IPR036860">
    <property type="entry name" value="SH2_dom_sf"/>
</dbReference>
<keyword evidence="3" id="KW-0833">Ubl conjugation pathway</keyword>
<feature type="compositionally biased region" description="Low complexity" evidence="6">
    <location>
        <begin position="16"/>
        <end position="28"/>
    </location>
</feature>
<sequence>MSRRIGTIGSGRERSSSGGNYPSPGPSGQEKRRSNSTVLGKLKNKLTRQRSTQHGERRGVDDLPPHPPLLKSSTLPARMATDDHYSSSHSSSSSHPIPWGLPVQEDSPGTDDESVDSGLDPRGGETSSDSSPRNQKLCSIYDEVSVQRAFGPAMKDIGRWFSQRQYLSLSEAAENDRLGSRPPLPLPPSPSRHDNNAHNNDTNPTPLELYGKVQPRLLGSNGLELGLRDLAQYGWYWGPMTRLEAEERLTGSSDGTFLVRDSSDDRYLLSLSFRSQGKTLHTRIEFCNGHFSFYSFPDSENEGYTSVAELIQRSMQYSSVGVFCFSRARTMGSPAVPVRLLKPLSRFSQLRSLQHYCRFVIRQAIRFDSIRHLPLPRHVHTFLEQSQF</sequence>
<dbReference type="SMART" id="SM00252">
    <property type="entry name" value="SH2"/>
    <property type="match status" value="1"/>
</dbReference>
<evidence type="ECO:0000256" key="6">
    <source>
        <dbReference type="SAM" id="MobiDB-lite"/>
    </source>
</evidence>
<reference evidence="9" key="2">
    <citation type="submission" date="2024-06" db="UniProtKB">
        <authorList>
            <consortium name="EnsemblMetazoa"/>
        </authorList>
    </citation>
    <scope>IDENTIFICATION</scope>
</reference>
<feature type="region of interest" description="Disordered" evidence="6">
    <location>
        <begin position="1"/>
        <end position="136"/>
    </location>
</feature>
<evidence type="ECO:0000259" key="7">
    <source>
        <dbReference type="PROSITE" id="PS50001"/>
    </source>
</evidence>
<dbReference type="RefSeq" id="XP_003382415.1">
    <property type="nucleotide sequence ID" value="XM_003382367.3"/>
</dbReference>
<proteinExistence type="predicted"/>
<dbReference type="EnsemblMetazoa" id="XM_003382367.3">
    <property type="protein sequence ID" value="XP_003382415.1"/>
    <property type="gene ID" value="LOC100631467"/>
</dbReference>
<dbReference type="InterPro" id="IPR001496">
    <property type="entry name" value="SOCS_box"/>
</dbReference>
<accession>A0AAN0I8D1</accession>
<dbReference type="PROSITE" id="PS50225">
    <property type="entry name" value="SOCS"/>
    <property type="match status" value="1"/>
</dbReference>
<dbReference type="Pfam" id="PF07525">
    <property type="entry name" value="SOCS_box"/>
    <property type="match status" value="1"/>
</dbReference>
<evidence type="ECO:0000256" key="3">
    <source>
        <dbReference type="ARBA" id="ARBA00022786"/>
    </source>
</evidence>
<evidence type="ECO:0000259" key="8">
    <source>
        <dbReference type="PROSITE" id="PS50225"/>
    </source>
</evidence>
<evidence type="ECO:0000313" key="9">
    <source>
        <dbReference type="EnsemblMetazoa" id="XP_003382415.1"/>
    </source>
</evidence>
<dbReference type="InterPro" id="IPR036036">
    <property type="entry name" value="SOCS_box-like_dom_sf"/>
</dbReference>
<dbReference type="GO" id="GO:0009968">
    <property type="term" value="P:negative regulation of signal transduction"/>
    <property type="evidence" value="ECO:0007669"/>
    <property type="project" value="UniProtKB-KW"/>
</dbReference>
<dbReference type="AlphaFoldDB" id="A0AAN0I8D1"/>
<dbReference type="SUPFAM" id="SSF55550">
    <property type="entry name" value="SH2 domain"/>
    <property type="match status" value="1"/>
</dbReference>
<dbReference type="SMART" id="SM00969">
    <property type="entry name" value="SOCS_box"/>
    <property type="match status" value="1"/>
</dbReference>
<feature type="compositionally biased region" description="Polar residues" evidence="6">
    <location>
        <begin position="125"/>
        <end position="136"/>
    </location>
</feature>
<dbReference type="SMART" id="SM00253">
    <property type="entry name" value="SOCS"/>
    <property type="match status" value="1"/>
</dbReference>
<keyword evidence="10" id="KW-1185">Reference proteome</keyword>
<dbReference type="GO" id="GO:0046854">
    <property type="term" value="P:phosphatidylinositol phosphate biosynthetic process"/>
    <property type="evidence" value="ECO:0007669"/>
    <property type="project" value="TreeGrafter"/>
</dbReference>
<dbReference type="GeneID" id="100631467"/>
<dbReference type="Pfam" id="PF00017">
    <property type="entry name" value="SH2"/>
    <property type="match status" value="1"/>
</dbReference>
<evidence type="ECO:0000256" key="5">
    <source>
        <dbReference type="PROSITE-ProRule" id="PRU00191"/>
    </source>
</evidence>
<feature type="compositionally biased region" description="Basic and acidic residues" evidence="6">
    <location>
        <begin position="53"/>
        <end position="64"/>
    </location>
</feature>
<organism evidence="9 10">
    <name type="scientific">Amphimedon queenslandica</name>
    <name type="common">Sponge</name>
    <dbReference type="NCBI Taxonomy" id="400682"/>
    <lineage>
        <taxon>Eukaryota</taxon>
        <taxon>Metazoa</taxon>
        <taxon>Porifera</taxon>
        <taxon>Demospongiae</taxon>
        <taxon>Heteroscleromorpha</taxon>
        <taxon>Haplosclerida</taxon>
        <taxon>Niphatidae</taxon>
        <taxon>Amphimedon</taxon>
    </lineage>
</organism>
<evidence type="ECO:0000256" key="2">
    <source>
        <dbReference type="ARBA" id="ARBA00022700"/>
    </source>
</evidence>
<dbReference type="KEGG" id="aqu:100631467"/>
<protein>
    <recommendedName>
        <fullName evidence="11">Suppressor of cytokine signaling 6</fullName>
    </recommendedName>
</protein>
<dbReference type="GO" id="GO:0046935">
    <property type="term" value="F:1-phosphatidylinositol-3-kinase regulator activity"/>
    <property type="evidence" value="ECO:0007669"/>
    <property type="project" value="TreeGrafter"/>
</dbReference>